<feature type="domain" description="Kinesin motor" evidence="4">
    <location>
        <begin position="1"/>
        <end position="52"/>
    </location>
</feature>
<dbReference type="GO" id="GO:0008017">
    <property type="term" value="F:microtubule binding"/>
    <property type="evidence" value="ECO:0007669"/>
    <property type="project" value="InterPro"/>
</dbReference>
<keyword evidence="1" id="KW-0505">Motor protein</keyword>
<sequence length="293" mass="31634">MKNHHYCKLTQILKDSLGDGSKVFLLVHISPCEEDVGKTTCSLIFAKRCTRDSLHTLEIGVSSTIDGEEILNAETVTANARDRFSFGVSARSVGMGASHEAEIHGTGSVVGDAEPIAEVTENQGQTGKSIPDPGLMGEFIPEEVDIEDPQGDSHDMMSRSVRRDDSGSKVDGLFKADSVESGEKISQNRALVHDSSAHPSLSCNAIVYFGYEVSKDEVTQAGKQSVNEDSTFLESDYVAANGIYAGDFEHCLGYISFIGTTYSTSSNPFWSASLAFRYPFSLTAPFVTSFIAK</sequence>
<reference evidence="5 6" key="1">
    <citation type="submission" date="2020-10" db="EMBL/GenBank/DDBJ databases">
        <title>The Coptis chinensis genome and diversification of protoberbering-type alkaloids.</title>
        <authorList>
            <person name="Wang B."/>
            <person name="Shu S."/>
            <person name="Song C."/>
            <person name="Liu Y."/>
        </authorList>
    </citation>
    <scope>NUCLEOTIDE SEQUENCE [LARGE SCALE GENOMIC DNA]</scope>
    <source>
        <strain evidence="5">HL-2020</strain>
        <tissue evidence="5">Leaf</tissue>
    </source>
</reference>
<accession>A0A835HSV7</accession>
<evidence type="ECO:0000256" key="3">
    <source>
        <dbReference type="SAM" id="MobiDB-lite"/>
    </source>
</evidence>
<name>A0A835HSV7_9MAGN</name>
<dbReference type="Pfam" id="PF00225">
    <property type="entry name" value="Kinesin"/>
    <property type="match status" value="1"/>
</dbReference>
<dbReference type="OrthoDB" id="614844at2759"/>
<dbReference type="Proteomes" id="UP000631114">
    <property type="component" value="Unassembled WGS sequence"/>
</dbReference>
<dbReference type="InterPro" id="IPR027417">
    <property type="entry name" value="P-loop_NTPase"/>
</dbReference>
<dbReference type="PANTHER" id="PTHR47972:SF9">
    <property type="entry name" value="KINESIN-LIKE PROTEIN KIN-14U"/>
    <property type="match status" value="1"/>
</dbReference>
<dbReference type="GO" id="GO:0007018">
    <property type="term" value="P:microtubule-based movement"/>
    <property type="evidence" value="ECO:0007669"/>
    <property type="project" value="InterPro"/>
</dbReference>
<evidence type="ECO:0000256" key="1">
    <source>
        <dbReference type="ARBA" id="ARBA00023175"/>
    </source>
</evidence>
<evidence type="ECO:0000313" key="5">
    <source>
        <dbReference type="EMBL" id="KAF9604221.1"/>
    </source>
</evidence>
<feature type="region of interest" description="Disordered" evidence="3">
    <location>
        <begin position="146"/>
        <end position="168"/>
    </location>
</feature>
<dbReference type="GO" id="GO:0003777">
    <property type="term" value="F:microtubule motor activity"/>
    <property type="evidence" value="ECO:0007669"/>
    <property type="project" value="InterPro"/>
</dbReference>
<comment type="similarity">
    <text evidence="2">Belongs to the TRAFAC class myosin-kinesin ATPase superfamily. Kinesin family.</text>
</comment>
<comment type="caution">
    <text evidence="5">The sequence shown here is derived from an EMBL/GenBank/DDBJ whole genome shotgun (WGS) entry which is preliminary data.</text>
</comment>
<feature type="compositionally biased region" description="Basic and acidic residues" evidence="3">
    <location>
        <begin position="151"/>
        <end position="168"/>
    </location>
</feature>
<dbReference type="EMBL" id="JADFTS010000005">
    <property type="protein sequence ID" value="KAF9604221.1"/>
    <property type="molecule type" value="Genomic_DNA"/>
</dbReference>
<protein>
    <recommendedName>
        <fullName evidence="4">Kinesin motor domain-containing protein</fullName>
    </recommendedName>
</protein>
<organism evidence="5 6">
    <name type="scientific">Coptis chinensis</name>
    <dbReference type="NCBI Taxonomy" id="261450"/>
    <lineage>
        <taxon>Eukaryota</taxon>
        <taxon>Viridiplantae</taxon>
        <taxon>Streptophyta</taxon>
        <taxon>Embryophyta</taxon>
        <taxon>Tracheophyta</taxon>
        <taxon>Spermatophyta</taxon>
        <taxon>Magnoliopsida</taxon>
        <taxon>Ranunculales</taxon>
        <taxon>Ranunculaceae</taxon>
        <taxon>Coptidoideae</taxon>
        <taxon>Coptis</taxon>
    </lineage>
</organism>
<dbReference type="PANTHER" id="PTHR47972">
    <property type="entry name" value="KINESIN-LIKE PROTEIN KLP-3"/>
    <property type="match status" value="1"/>
</dbReference>
<dbReference type="InterPro" id="IPR027640">
    <property type="entry name" value="Kinesin-like_fam"/>
</dbReference>
<dbReference type="GO" id="GO:0015630">
    <property type="term" value="C:microtubule cytoskeleton"/>
    <property type="evidence" value="ECO:0007669"/>
    <property type="project" value="TreeGrafter"/>
</dbReference>
<evidence type="ECO:0000313" key="6">
    <source>
        <dbReference type="Proteomes" id="UP000631114"/>
    </source>
</evidence>
<evidence type="ECO:0000259" key="4">
    <source>
        <dbReference type="PROSITE" id="PS50067"/>
    </source>
</evidence>
<dbReference type="InterPro" id="IPR001752">
    <property type="entry name" value="Kinesin_motor_dom"/>
</dbReference>
<dbReference type="GO" id="GO:0005524">
    <property type="term" value="F:ATP binding"/>
    <property type="evidence" value="ECO:0007669"/>
    <property type="project" value="InterPro"/>
</dbReference>
<evidence type="ECO:0000256" key="2">
    <source>
        <dbReference type="PROSITE-ProRule" id="PRU00283"/>
    </source>
</evidence>
<gene>
    <name evidence="5" type="ORF">IFM89_004927</name>
</gene>
<dbReference type="SUPFAM" id="SSF52540">
    <property type="entry name" value="P-loop containing nucleoside triphosphate hydrolases"/>
    <property type="match status" value="1"/>
</dbReference>
<dbReference type="AlphaFoldDB" id="A0A835HSV7"/>
<proteinExistence type="inferred from homology"/>
<keyword evidence="6" id="KW-1185">Reference proteome</keyword>
<dbReference type="Gene3D" id="1.20.58.1980">
    <property type="match status" value="1"/>
</dbReference>
<comment type="caution">
    <text evidence="2">Lacks conserved residue(s) required for the propagation of feature annotation.</text>
</comment>
<dbReference type="PROSITE" id="PS50067">
    <property type="entry name" value="KINESIN_MOTOR_2"/>
    <property type="match status" value="1"/>
</dbReference>